<dbReference type="EMBL" id="GBXM01088601">
    <property type="protein sequence ID" value="JAH19976.1"/>
    <property type="molecule type" value="Transcribed_RNA"/>
</dbReference>
<name>A0A0E9QSN8_ANGAN</name>
<sequence>MLHWQDVTQNIMKRNQNVTFAGRYAKHSKTQSKCYICRMLSKTF</sequence>
<reference evidence="1" key="1">
    <citation type="submission" date="2014-11" db="EMBL/GenBank/DDBJ databases">
        <authorList>
            <person name="Amaro Gonzalez C."/>
        </authorList>
    </citation>
    <scope>NUCLEOTIDE SEQUENCE</scope>
</reference>
<dbReference type="AlphaFoldDB" id="A0A0E9QSN8"/>
<organism evidence="1">
    <name type="scientific">Anguilla anguilla</name>
    <name type="common">European freshwater eel</name>
    <name type="synonym">Muraena anguilla</name>
    <dbReference type="NCBI Taxonomy" id="7936"/>
    <lineage>
        <taxon>Eukaryota</taxon>
        <taxon>Metazoa</taxon>
        <taxon>Chordata</taxon>
        <taxon>Craniata</taxon>
        <taxon>Vertebrata</taxon>
        <taxon>Euteleostomi</taxon>
        <taxon>Actinopterygii</taxon>
        <taxon>Neopterygii</taxon>
        <taxon>Teleostei</taxon>
        <taxon>Anguilliformes</taxon>
        <taxon>Anguillidae</taxon>
        <taxon>Anguilla</taxon>
    </lineage>
</organism>
<accession>A0A0E9QSN8</accession>
<protein>
    <submittedName>
        <fullName evidence="1">Uncharacterized protein</fullName>
    </submittedName>
</protein>
<proteinExistence type="predicted"/>
<reference evidence="1" key="2">
    <citation type="journal article" date="2015" name="Fish Shellfish Immunol.">
        <title>Early steps in the European eel (Anguilla anguilla)-Vibrio vulnificus interaction in the gills: Role of the RtxA13 toxin.</title>
        <authorList>
            <person name="Callol A."/>
            <person name="Pajuelo D."/>
            <person name="Ebbesson L."/>
            <person name="Teles M."/>
            <person name="MacKenzie S."/>
            <person name="Amaro C."/>
        </authorList>
    </citation>
    <scope>NUCLEOTIDE SEQUENCE</scope>
</reference>
<evidence type="ECO:0000313" key="1">
    <source>
        <dbReference type="EMBL" id="JAH19976.1"/>
    </source>
</evidence>